<keyword evidence="1" id="KW-1133">Transmembrane helix</keyword>
<name>A0A2U2XCC1_9FLAO</name>
<protein>
    <submittedName>
        <fullName evidence="2">Uncharacterized protein</fullName>
    </submittedName>
</protein>
<evidence type="ECO:0000313" key="3">
    <source>
        <dbReference type="Proteomes" id="UP000245370"/>
    </source>
</evidence>
<dbReference type="EMBL" id="QFRJ01000006">
    <property type="protein sequence ID" value="PWH85417.1"/>
    <property type="molecule type" value="Genomic_DNA"/>
</dbReference>
<dbReference type="OrthoDB" id="1448245at2"/>
<dbReference type="Proteomes" id="UP000245370">
    <property type="component" value="Unassembled WGS sequence"/>
</dbReference>
<dbReference type="RefSeq" id="WP_109359498.1">
    <property type="nucleotide sequence ID" value="NZ_QFRJ01000006.1"/>
</dbReference>
<sequence>MNTLKYNLYYLESQFVGYPVVIRVTVFLITILAIIYLVSLLRIFFLARNRTKMDNREKEIQKKYEKKLKTILFSNENITPEEIRTKLGMNNETLKDWEKAYVSKLMIKLIRQNEKVEMNSN</sequence>
<dbReference type="AlphaFoldDB" id="A0A2U2XCC1"/>
<proteinExistence type="predicted"/>
<gene>
    <name evidence="2" type="ORF">DIT68_09160</name>
</gene>
<keyword evidence="3" id="KW-1185">Reference proteome</keyword>
<keyword evidence="1" id="KW-0812">Transmembrane</keyword>
<reference evidence="2 3" key="2">
    <citation type="submission" date="2018-05" db="EMBL/GenBank/DDBJ databases">
        <authorList>
            <person name="Lanie J.A."/>
            <person name="Ng W.-L."/>
            <person name="Kazmierczak K.M."/>
            <person name="Andrzejewski T.M."/>
            <person name="Davidsen T.M."/>
            <person name="Wayne K.J."/>
            <person name="Tettelin H."/>
            <person name="Glass J.I."/>
            <person name="Rusch D."/>
            <person name="Podicherti R."/>
            <person name="Tsui H.-C.T."/>
            <person name="Winkler M.E."/>
        </authorList>
    </citation>
    <scope>NUCLEOTIDE SEQUENCE [LARGE SCALE GENOMIC DNA]</scope>
    <source>
        <strain evidence="2 3">C305</strain>
    </source>
</reference>
<evidence type="ECO:0000256" key="1">
    <source>
        <dbReference type="SAM" id="Phobius"/>
    </source>
</evidence>
<organism evidence="2 3">
    <name type="scientific">Brumimicrobium oceani</name>
    <dbReference type="NCBI Taxonomy" id="2100725"/>
    <lineage>
        <taxon>Bacteria</taxon>
        <taxon>Pseudomonadati</taxon>
        <taxon>Bacteroidota</taxon>
        <taxon>Flavobacteriia</taxon>
        <taxon>Flavobacteriales</taxon>
        <taxon>Crocinitomicaceae</taxon>
        <taxon>Brumimicrobium</taxon>
    </lineage>
</organism>
<accession>A0A2U2XCC1</accession>
<comment type="caution">
    <text evidence="2">The sequence shown here is derived from an EMBL/GenBank/DDBJ whole genome shotgun (WGS) entry which is preliminary data.</text>
</comment>
<reference evidence="2 3" key="1">
    <citation type="submission" date="2018-05" db="EMBL/GenBank/DDBJ databases">
        <title>Brumimicrobium oceani sp. nov., isolated from coastal sediment.</title>
        <authorList>
            <person name="Kou Y."/>
        </authorList>
    </citation>
    <scope>NUCLEOTIDE SEQUENCE [LARGE SCALE GENOMIC DNA]</scope>
    <source>
        <strain evidence="2 3">C305</strain>
    </source>
</reference>
<feature type="transmembrane region" description="Helical" evidence="1">
    <location>
        <begin position="20"/>
        <end position="45"/>
    </location>
</feature>
<keyword evidence="1" id="KW-0472">Membrane</keyword>
<evidence type="ECO:0000313" key="2">
    <source>
        <dbReference type="EMBL" id="PWH85417.1"/>
    </source>
</evidence>